<proteinExistence type="predicted"/>
<dbReference type="RefSeq" id="WP_131168124.1">
    <property type="nucleotide sequence ID" value="NZ_SDMQ01000007.1"/>
</dbReference>
<dbReference type="Proteomes" id="UP000292373">
    <property type="component" value="Unassembled WGS sequence"/>
</dbReference>
<keyword evidence="2" id="KW-1185">Reference proteome</keyword>
<evidence type="ECO:0000313" key="1">
    <source>
        <dbReference type="EMBL" id="TBT84702.1"/>
    </source>
</evidence>
<dbReference type="InterPro" id="IPR021412">
    <property type="entry name" value="DUF3052"/>
</dbReference>
<dbReference type="Pfam" id="PF11253">
    <property type="entry name" value="DUF3052"/>
    <property type="match status" value="1"/>
</dbReference>
<name>A0A4Q9KDR6_9ACTN</name>
<sequence>MGFEPGQIIQELGWDTDVDESLRDAVMDAIDADLVEDALEAVDAVLLWWREEDGDVGDGLVDALRDLSSTGHIWLMTPKVGRDGYVEPADIAEGTATAGLVLASPASVSREWQAQRIVRPRAGKR</sequence>
<dbReference type="OrthoDB" id="5185945at2"/>
<reference evidence="1 2" key="1">
    <citation type="submission" date="2019-01" db="EMBL/GenBank/DDBJ databases">
        <title>Lactibacter flavus gen. nov., sp. nov., a novel bacterium of the family Propionibacteriaceae isolated from raw milk and dairy products.</title>
        <authorList>
            <person name="Huptas C."/>
            <person name="Wenning M."/>
            <person name="Breitenwieser F."/>
            <person name="Doll E."/>
            <person name="Von Neubeck M."/>
            <person name="Busse H.-J."/>
            <person name="Scherer S."/>
        </authorList>
    </citation>
    <scope>NUCLEOTIDE SEQUENCE [LARGE SCALE GENOMIC DNA]</scope>
    <source>
        <strain evidence="1 2">KCTC 33808</strain>
    </source>
</reference>
<dbReference type="EMBL" id="SDMQ01000007">
    <property type="protein sequence ID" value="TBT84702.1"/>
    <property type="molecule type" value="Genomic_DNA"/>
</dbReference>
<accession>A0A4Q9KDR6</accession>
<gene>
    <name evidence="1" type="ORF">ET989_08590</name>
</gene>
<evidence type="ECO:0000313" key="2">
    <source>
        <dbReference type="Proteomes" id="UP000292373"/>
    </source>
</evidence>
<organism evidence="1 2">
    <name type="scientific">Propioniciclava sinopodophylli</name>
    <dbReference type="NCBI Taxonomy" id="1837344"/>
    <lineage>
        <taxon>Bacteria</taxon>
        <taxon>Bacillati</taxon>
        <taxon>Actinomycetota</taxon>
        <taxon>Actinomycetes</taxon>
        <taxon>Propionibacteriales</taxon>
        <taxon>Propionibacteriaceae</taxon>
        <taxon>Propioniciclava</taxon>
    </lineage>
</organism>
<protein>
    <submittedName>
        <fullName evidence="1">DUF3052 domain-containing protein</fullName>
    </submittedName>
</protein>
<dbReference type="AlphaFoldDB" id="A0A4Q9KDR6"/>
<comment type="caution">
    <text evidence="1">The sequence shown here is derived from an EMBL/GenBank/DDBJ whole genome shotgun (WGS) entry which is preliminary data.</text>
</comment>